<proteinExistence type="predicted"/>
<dbReference type="SUPFAM" id="SSF52499">
    <property type="entry name" value="Isochorismatase-like hydrolases"/>
    <property type="match status" value="1"/>
</dbReference>
<accession>A0A0F9I2Q2</accession>
<dbReference type="Pfam" id="PF00857">
    <property type="entry name" value="Isochorismatase"/>
    <property type="match status" value="1"/>
</dbReference>
<comment type="caution">
    <text evidence="3">The sequence shown here is derived from an EMBL/GenBank/DDBJ whole genome shotgun (WGS) entry which is preliminary data.</text>
</comment>
<feature type="domain" description="Isochorismatase-like" evidence="2">
    <location>
        <begin position="3"/>
        <end position="120"/>
    </location>
</feature>
<protein>
    <recommendedName>
        <fullName evidence="2">Isochorismatase-like domain-containing protein</fullName>
    </recommendedName>
</protein>
<dbReference type="InterPro" id="IPR050272">
    <property type="entry name" value="Isochorismatase-like_hydrls"/>
</dbReference>
<feature type="non-terminal residue" evidence="3">
    <location>
        <position position="120"/>
    </location>
</feature>
<dbReference type="GO" id="GO:0016787">
    <property type="term" value="F:hydrolase activity"/>
    <property type="evidence" value="ECO:0007669"/>
    <property type="project" value="UniProtKB-KW"/>
</dbReference>
<dbReference type="AlphaFoldDB" id="A0A0F9I2Q2"/>
<dbReference type="EMBL" id="LAZR01022512">
    <property type="protein sequence ID" value="KKL81627.1"/>
    <property type="molecule type" value="Genomic_DNA"/>
</dbReference>
<reference evidence="3" key="1">
    <citation type="journal article" date="2015" name="Nature">
        <title>Complex archaea that bridge the gap between prokaryotes and eukaryotes.</title>
        <authorList>
            <person name="Spang A."/>
            <person name="Saw J.H."/>
            <person name="Jorgensen S.L."/>
            <person name="Zaremba-Niedzwiedzka K."/>
            <person name="Martijn J."/>
            <person name="Lind A.E."/>
            <person name="van Eijk R."/>
            <person name="Schleper C."/>
            <person name="Guy L."/>
            <person name="Ettema T.J."/>
        </authorList>
    </citation>
    <scope>NUCLEOTIDE SEQUENCE</scope>
</reference>
<dbReference type="Gene3D" id="3.40.50.850">
    <property type="entry name" value="Isochorismatase-like"/>
    <property type="match status" value="1"/>
</dbReference>
<organism evidence="3">
    <name type="scientific">marine sediment metagenome</name>
    <dbReference type="NCBI Taxonomy" id="412755"/>
    <lineage>
        <taxon>unclassified sequences</taxon>
        <taxon>metagenomes</taxon>
        <taxon>ecological metagenomes</taxon>
    </lineage>
</organism>
<evidence type="ECO:0000256" key="1">
    <source>
        <dbReference type="ARBA" id="ARBA00022801"/>
    </source>
</evidence>
<gene>
    <name evidence="3" type="ORF">LCGC14_1992890</name>
</gene>
<dbReference type="PANTHER" id="PTHR43540">
    <property type="entry name" value="PEROXYUREIDOACRYLATE/UREIDOACRYLATE AMIDOHYDROLASE-RELATED"/>
    <property type="match status" value="1"/>
</dbReference>
<dbReference type="InterPro" id="IPR000868">
    <property type="entry name" value="Isochorismatase-like_dom"/>
</dbReference>
<dbReference type="InterPro" id="IPR036380">
    <property type="entry name" value="Isochorismatase-like_sf"/>
</dbReference>
<keyword evidence="1" id="KW-0378">Hydrolase</keyword>
<evidence type="ECO:0000313" key="3">
    <source>
        <dbReference type="EMBL" id="KKL81627.1"/>
    </source>
</evidence>
<sequence length="120" mass="13672">MKTALILIDIQNDYFPGGPLELKRITEATEKAANLLGLFRANRWPTFHIQHLATKEDAFCFAPNTTGVEINDRVKPLPNDMVIQKQYANSFRDTPLLDKLKRDEIKRLVICGAMSHMCVD</sequence>
<dbReference type="PANTHER" id="PTHR43540:SF1">
    <property type="entry name" value="ISOCHORISMATASE HYDROLASE"/>
    <property type="match status" value="1"/>
</dbReference>
<name>A0A0F9I2Q2_9ZZZZ</name>
<evidence type="ECO:0000259" key="2">
    <source>
        <dbReference type="Pfam" id="PF00857"/>
    </source>
</evidence>